<evidence type="ECO:0000313" key="2">
    <source>
        <dbReference type="Proteomes" id="UP001050975"/>
    </source>
</evidence>
<dbReference type="AlphaFoldDB" id="A0AAV3XEY6"/>
<proteinExistence type="predicted"/>
<protein>
    <submittedName>
        <fullName evidence="1">Uncharacterized protein</fullName>
    </submittedName>
</protein>
<gene>
    <name evidence="1" type="ORF">MiSe_34390</name>
</gene>
<organism evidence="1 2">
    <name type="scientific">Microseira wollei NIES-4236</name>
    <dbReference type="NCBI Taxonomy" id="2530354"/>
    <lineage>
        <taxon>Bacteria</taxon>
        <taxon>Bacillati</taxon>
        <taxon>Cyanobacteriota</taxon>
        <taxon>Cyanophyceae</taxon>
        <taxon>Oscillatoriophycideae</taxon>
        <taxon>Aerosakkonematales</taxon>
        <taxon>Aerosakkonemataceae</taxon>
        <taxon>Microseira</taxon>
    </lineage>
</organism>
<accession>A0AAV3XEY6</accession>
<dbReference type="RefSeq" id="WP_226582743.1">
    <property type="nucleotide sequence ID" value="NZ_BLAY01000050.1"/>
</dbReference>
<evidence type="ECO:0000313" key="1">
    <source>
        <dbReference type="EMBL" id="GET38680.1"/>
    </source>
</evidence>
<dbReference type="EMBL" id="BLAY01000050">
    <property type="protein sequence ID" value="GET38680.1"/>
    <property type="molecule type" value="Genomic_DNA"/>
</dbReference>
<sequence>MGISFPVNGEQYDDVGGGHMNTSFTINSNGNLYATTRIWTNVKMAGFTGCVFIAIIDEKGFAIWQTEPHRYGVDGTWIGRSDRTETWQATVPLDILSRAKGYAIIQQNIPISSHNGMN</sequence>
<dbReference type="Proteomes" id="UP001050975">
    <property type="component" value="Unassembled WGS sequence"/>
</dbReference>
<name>A0AAV3XEY6_9CYAN</name>
<reference evidence="1" key="1">
    <citation type="submission" date="2019-10" db="EMBL/GenBank/DDBJ databases">
        <title>Draft genome sequece of Microseira wollei NIES-4236.</title>
        <authorList>
            <person name="Yamaguchi H."/>
            <person name="Suzuki S."/>
            <person name="Kawachi M."/>
        </authorList>
    </citation>
    <scope>NUCLEOTIDE SEQUENCE</scope>
    <source>
        <strain evidence="1">NIES-4236</strain>
    </source>
</reference>
<comment type="caution">
    <text evidence="1">The sequence shown here is derived from an EMBL/GenBank/DDBJ whole genome shotgun (WGS) entry which is preliminary data.</text>
</comment>
<keyword evidence="2" id="KW-1185">Reference proteome</keyword>